<feature type="transmembrane region" description="Helical" evidence="7">
    <location>
        <begin position="207"/>
        <end position="227"/>
    </location>
</feature>
<name>A0A1H8PPJ6_9FIRM</name>
<feature type="transmembrane region" description="Helical" evidence="7">
    <location>
        <begin position="262"/>
        <end position="280"/>
    </location>
</feature>
<evidence type="ECO:0000259" key="8">
    <source>
        <dbReference type="Pfam" id="PF00892"/>
    </source>
</evidence>
<evidence type="ECO:0000256" key="5">
    <source>
        <dbReference type="ARBA" id="ARBA00022989"/>
    </source>
</evidence>
<feature type="transmembrane region" description="Helical" evidence="7">
    <location>
        <begin position="92"/>
        <end position="113"/>
    </location>
</feature>
<keyword evidence="10" id="KW-1185">Reference proteome</keyword>
<keyword evidence="3" id="KW-1003">Cell membrane</keyword>
<evidence type="ECO:0000256" key="4">
    <source>
        <dbReference type="ARBA" id="ARBA00022692"/>
    </source>
</evidence>
<evidence type="ECO:0000256" key="3">
    <source>
        <dbReference type="ARBA" id="ARBA00022475"/>
    </source>
</evidence>
<feature type="transmembrane region" description="Helical" evidence="7">
    <location>
        <begin position="174"/>
        <end position="195"/>
    </location>
</feature>
<feature type="transmembrane region" description="Helical" evidence="7">
    <location>
        <begin position="239"/>
        <end position="256"/>
    </location>
</feature>
<evidence type="ECO:0000313" key="10">
    <source>
        <dbReference type="Proteomes" id="UP000198847"/>
    </source>
</evidence>
<evidence type="ECO:0000256" key="2">
    <source>
        <dbReference type="ARBA" id="ARBA00007362"/>
    </source>
</evidence>
<comment type="subcellular location">
    <subcellularLocation>
        <location evidence="1">Cell membrane</location>
        <topology evidence="1">Multi-pass membrane protein</topology>
    </subcellularLocation>
</comment>
<keyword evidence="6 7" id="KW-0472">Membrane</keyword>
<evidence type="ECO:0000256" key="7">
    <source>
        <dbReference type="SAM" id="Phobius"/>
    </source>
</evidence>
<feature type="transmembrane region" description="Helical" evidence="7">
    <location>
        <begin position="7"/>
        <end position="25"/>
    </location>
</feature>
<protein>
    <submittedName>
        <fullName evidence="9">Threonine/homoserine efflux transporter RhtA</fullName>
    </submittedName>
</protein>
<evidence type="ECO:0000313" key="9">
    <source>
        <dbReference type="EMBL" id="SEO43628.1"/>
    </source>
</evidence>
<evidence type="ECO:0000256" key="6">
    <source>
        <dbReference type="ARBA" id="ARBA00023136"/>
    </source>
</evidence>
<feature type="domain" description="EamA" evidence="8">
    <location>
        <begin position="6"/>
        <end position="136"/>
    </location>
</feature>
<feature type="transmembrane region" description="Helical" evidence="7">
    <location>
        <begin position="120"/>
        <end position="137"/>
    </location>
</feature>
<keyword evidence="5 7" id="KW-1133">Transmembrane helix</keyword>
<dbReference type="EMBL" id="FODY01000002">
    <property type="protein sequence ID" value="SEO43628.1"/>
    <property type="molecule type" value="Genomic_DNA"/>
</dbReference>
<feature type="domain" description="EamA" evidence="8">
    <location>
        <begin position="146"/>
        <end position="277"/>
    </location>
</feature>
<dbReference type="AlphaFoldDB" id="A0A1H8PPJ6"/>
<dbReference type="RefSeq" id="WP_091743757.1">
    <property type="nucleotide sequence ID" value="NZ_FODY01000002.1"/>
</dbReference>
<sequence>MTAQRKADLLLVLVTLCWGSSYLFMKLGLASLQEFNLIGLRFGIAFVVAAVIFNRRLRNLDRKVLKASLFLGSLLFACFVAIVFGVKHTTTANAGFLISLSVIFVPVFSAVLLKKAPQRKVWFGALAALSGIGLLTLQSRLSVNAGDGWCIAGAALYGAYIIVTGILTHKVDSITLGVLQLGVAGGWGFAVSALTETPKLPATPENWLFVLGLSLLCSAFGFIGQTAAQRYTTAAHTGLIFSLEPIFAALFAFLFTGETLTLQGYLGATVVLAGVISVELDSSMLKNLLSTSLCVARKY</sequence>
<dbReference type="InterPro" id="IPR037185">
    <property type="entry name" value="EmrE-like"/>
</dbReference>
<feature type="transmembrane region" description="Helical" evidence="7">
    <location>
        <begin position="67"/>
        <end position="86"/>
    </location>
</feature>
<reference evidence="9 10" key="1">
    <citation type="submission" date="2016-10" db="EMBL/GenBank/DDBJ databases">
        <authorList>
            <person name="de Groot N.N."/>
        </authorList>
    </citation>
    <scope>NUCLEOTIDE SEQUENCE [LARGE SCALE GENOMIC DNA]</scope>
    <source>
        <strain evidence="9 10">DSM 13305</strain>
    </source>
</reference>
<dbReference type="InterPro" id="IPR000620">
    <property type="entry name" value="EamA_dom"/>
</dbReference>
<feature type="transmembrane region" description="Helical" evidence="7">
    <location>
        <begin position="37"/>
        <end position="55"/>
    </location>
</feature>
<dbReference type="SUPFAM" id="SSF103481">
    <property type="entry name" value="Multidrug resistance efflux transporter EmrE"/>
    <property type="match status" value="2"/>
</dbReference>
<comment type="similarity">
    <text evidence="2">Belongs to the EamA transporter family.</text>
</comment>
<gene>
    <name evidence="9" type="ORF">SAMN04490178_10237</name>
</gene>
<dbReference type="Proteomes" id="UP000198847">
    <property type="component" value="Unassembled WGS sequence"/>
</dbReference>
<evidence type="ECO:0000256" key="1">
    <source>
        <dbReference type="ARBA" id="ARBA00004651"/>
    </source>
</evidence>
<feature type="transmembrane region" description="Helical" evidence="7">
    <location>
        <begin position="149"/>
        <end position="167"/>
    </location>
</feature>
<organism evidence="9 10">
    <name type="scientific">Propionispora vibrioides</name>
    <dbReference type="NCBI Taxonomy" id="112903"/>
    <lineage>
        <taxon>Bacteria</taxon>
        <taxon>Bacillati</taxon>
        <taxon>Bacillota</taxon>
        <taxon>Negativicutes</taxon>
        <taxon>Selenomonadales</taxon>
        <taxon>Sporomusaceae</taxon>
        <taxon>Propionispora</taxon>
    </lineage>
</organism>
<dbReference type="STRING" id="112903.SAMN04490178_10237"/>
<proteinExistence type="inferred from homology"/>
<accession>A0A1H8PPJ6</accession>
<dbReference type="Pfam" id="PF00892">
    <property type="entry name" value="EamA"/>
    <property type="match status" value="2"/>
</dbReference>
<dbReference type="PANTHER" id="PTHR42920:SF5">
    <property type="entry name" value="EAMA DOMAIN-CONTAINING PROTEIN"/>
    <property type="match status" value="1"/>
</dbReference>
<keyword evidence="4 7" id="KW-0812">Transmembrane</keyword>
<dbReference type="PANTHER" id="PTHR42920">
    <property type="entry name" value="OS03G0707200 PROTEIN-RELATED"/>
    <property type="match status" value="1"/>
</dbReference>
<dbReference type="GO" id="GO:0005886">
    <property type="term" value="C:plasma membrane"/>
    <property type="evidence" value="ECO:0007669"/>
    <property type="project" value="UniProtKB-SubCell"/>
</dbReference>
<dbReference type="InterPro" id="IPR051258">
    <property type="entry name" value="Diverse_Substrate_Transporter"/>
</dbReference>
<dbReference type="OrthoDB" id="9804865at2"/>